<dbReference type="Proteomes" id="UP001190465">
    <property type="component" value="Chromosome"/>
</dbReference>
<evidence type="ECO:0000313" key="2">
    <source>
        <dbReference type="EMBL" id="CAJ1509575.1"/>
    </source>
</evidence>
<evidence type="ECO:0000256" key="1">
    <source>
        <dbReference type="SAM" id="MobiDB-lite"/>
    </source>
</evidence>
<evidence type="ECO:0000313" key="3">
    <source>
        <dbReference type="Proteomes" id="UP001190465"/>
    </source>
</evidence>
<keyword evidence="3" id="KW-1185">Reference proteome</keyword>
<gene>
    <name evidence="2" type="ORF">MU0053_004230</name>
</gene>
<proteinExistence type="predicted"/>
<name>A0ABM9M3D4_9MYCO</name>
<feature type="compositionally biased region" description="Gly residues" evidence="1">
    <location>
        <begin position="23"/>
        <end position="36"/>
    </location>
</feature>
<reference evidence="2 3" key="1">
    <citation type="submission" date="2023-08" db="EMBL/GenBank/DDBJ databases">
        <authorList>
            <person name="Folkvardsen B D."/>
            <person name="Norman A."/>
        </authorList>
    </citation>
    <scope>NUCLEOTIDE SEQUENCE [LARGE SCALE GENOMIC DNA]</scope>
    <source>
        <strain evidence="2 3">Mu0053</strain>
    </source>
</reference>
<accession>A0ABM9M3D4</accession>
<dbReference type="RefSeq" id="WP_308479539.1">
    <property type="nucleotide sequence ID" value="NZ_OY726397.1"/>
</dbReference>
<dbReference type="EMBL" id="OY726397">
    <property type="protein sequence ID" value="CAJ1509575.1"/>
    <property type="molecule type" value="Genomic_DNA"/>
</dbReference>
<organism evidence="2 3">
    <name type="scientific">[Mycobacterium] burgundiense</name>
    <dbReference type="NCBI Taxonomy" id="3064286"/>
    <lineage>
        <taxon>Bacteria</taxon>
        <taxon>Bacillati</taxon>
        <taxon>Actinomycetota</taxon>
        <taxon>Actinomycetes</taxon>
        <taxon>Mycobacteriales</taxon>
        <taxon>Mycobacteriaceae</taxon>
        <taxon>Mycolicibacterium</taxon>
    </lineage>
</organism>
<sequence length="48" mass="4458">MATTIAITATAAVRISGSLEGPRPGGGPCGGQGAAAGGMPPYGGFDIP</sequence>
<protein>
    <submittedName>
        <fullName evidence="2">Uncharacterized protein</fullName>
    </submittedName>
</protein>
<feature type="compositionally biased region" description="Low complexity" evidence="1">
    <location>
        <begin position="37"/>
        <end position="48"/>
    </location>
</feature>
<feature type="region of interest" description="Disordered" evidence="1">
    <location>
        <begin position="17"/>
        <end position="48"/>
    </location>
</feature>